<dbReference type="Pfam" id="PF00024">
    <property type="entry name" value="PAN_1"/>
    <property type="match status" value="3"/>
</dbReference>
<dbReference type="Gene3D" id="3.50.4.10">
    <property type="entry name" value="Hepatocyte Growth Factor"/>
    <property type="match status" value="1"/>
</dbReference>
<dbReference type="AlphaFoldDB" id="A0A8S1EKH2"/>
<dbReference type="PROSITE" id="PS50948">
    <property type="entry name" value="PAN"/>
    <property type="match status" value="3"/>
</dbReference>
<feature type="domain" description="Apple" evidence="2">
    <location>
        <begin position="20"/>
        <end position="100"/>
    </location>
</feature>
<feature type="domain" description="Apple" evidence="2">
    <location>
        <begin position="327"/>
        <end position="406"/>
    </location>
</feature>
<dbReference type="EMBL" id="CADEPM010000002">
    <property type="protein sequence ID" value="CAB3400691.1"/>
    <property type="molecule type" value="Genomic_DNA"/>
</dbReference>
<name>A0A8S1EKH2_9PELO</name>
<dbReference type="Proteomes" id="UP000494206">
    <property type="component" value="Unassembled WGS sequence"/>
</dbReference>
<evidence type="ECO:0000259" key="2">
    <source>
        <dbReference type="PROSITE" id="PS50948"/>
    </source>
</evidence>
<feature type="signal peptide" evidence="1">
    <location>
        <begin position="1"/>
        <end position="16"/>
    </location>
</feature>
<sequence length="465" mass="53084">MNRRFLLLCFFTISEASLQCFNVIPSNAISNSDPIAELFHVTAGECLNYCIQQSAQKGDGCVSVVFHRNFNTCQLYGHDGTLDDAQLVYLEEHELYIRSSWEGPCQDKEVPKRGYQQQPARYVAPSQQRITVSPHDYVPPNNNNQNTNNNFFVVPKSQPLSNVDLPKIDVNSIREGVRKSPQNFESAIIKEMDELESEDYFVQTTTAKTLRKPNSMTTFKNPTRGYKCPNKQDVLSYFIVYGARMFTKSVPQRLNGVDQSSCAMYCSQNINAIGNNIPCYSFNYEGANEICEMYNKQDELHWSWASLAIDQDYVFADKFCINTKKDCPAETNYPVHLYRQINRNIIRKIAGLNSKVACLAECIDNEDCKAVTYKSALCVLHNSSPSDDPRILSEGTEKTMVIENGCYVQLKTDEDLTTKVKVPEEQSSDSWQEWSLCQFGVKGRKMRVRTRECDECEDNLQMEEC</sequence>
<dbReference type="SMART" id="SM00473">
    <property type="entry name" value="PAN_AP"/>
    <property type="match status" value="3"/>
</dbReference>
<feature type="chain" id="PRO_5035806919" description="Apple domain-containing protein" evidence="1">
    <location>
        <begin position="17"/>
        <end position="465"/>
    </location>
</feature>
<dbReference type="SUPFAM" id="SSF57414">
    <property type="entry name" value="Hairpin loop containing domain-like"/>
    <property type="match status" value="2"/>
</dbReference>
<reference evidence="3 4" key="1">
    <citation type="submission" date="2020-04" db="EMBL/GenBank/DDBJ databases">
        <authorList>
            <person name="Laetsch R D."/>
            <person name="Stevens L."/>
            <person name="Kumar S."/>
            <person name="Blaxter L. M."/>
        </authorList>
    </citation>
    <scope>NUCLEOTIDE SEQUENCE [LARGE SCALE GENOMIC DNA]</scope>
</reference>
<comment type="caution">
    <text evidence="3">The sequence shown here is derived from an EMBL/GenBank/DDBJ whole genome shotgun (WGS) entry which is preliminary data.</text>
</comment>
<evidence type="ECO:0000256" key="1">
    <source>
        <dbReference type="SAM" id="SignalP"/>
    </source>
</evidence>
<proteinExistence type="predicted"/>
<dbReference type="InterPro" id="IPR003609">
    <property type="entry name" value="Pan_app"/>
</dbReference>
<keyword evidence="4" id="KW-1185">Reference proteome</keyword>
<feature type="domain" description="Apple" evidence="2">
    <location>
        <begin position="228"/>
        <end position="320"/>
    </location>
</feature>
<keyword evidence="1" id="KW-0732">Signal</keyword>
<gene>
    <name evidence="3" type="ORF">CBOVIS_LOCUS3571</name>
</gene>
<protein>
    <recommendedName>
        <fullName evidence="2">Apple domain-containing protein</fullName>
    </recommendedName>
</protein>
<accession>A0A8S1EKH2</accession>
<evidence type="ECO:0000313" key="3">
    <source>
        <dbReference type="EMBL" id="CAB3400691.1"/>
    </source>
</evidence>
<organism evidence="3 4">
    <name type="scientific">Caenorhabditis bovis</name>
    <dbReference type="NCBI Taxonomy" id="2654633"/>
    <lineage>
        <taxon>Eukaryota</taxon>
        <taxon>Metazoa</taxon>
        <taxon>Ecdysozoa</taxon>
        <taxon>Nematoda</taxon>
        <taxon>Chromadorea</taxon>
        <taxon>Rhabditida</taxon>
        <taxon>Rhabditina</taxon>
        <taxon>Rhabditomorpha</taxon>
        <taxon>Rhabditoidea</taxon>
        <taxon>Rhabditidae</taxon>
        <taxon>Peloderinae</taxon>
        <taxon>Caenorhabditis</taxon>
    </lineage>
</organism>
<evidence type="ECO:0000313" key="4">
    <source>
        <dbReference type="Proteomes" id="UP000494206"/>
    </source>
</evidence>
<dbReference type="OrthoDB" id="5850959at2759"/>